<dbReference type="PANTHER" id="PTHR43432">
    <property type="entry name" value="SLR0285 PROTEIN"/>
    <property type="match status" value="1"/>
</dbReference>
<name>A0ABM9ZBA8_9HYPH</name>
<dbReference type="SFLD" id="SFLDS00029">
    <property type="entry name" value="Radical_SAM"/>
    <property type="match status" value="1"/>
</dbReference>
<dbReference type="Proteomes" id="UP000003990">
    <property type="component" value="Unassembled WGS sequence"/>
</dbReference>
<dbReference type="PROSITE" id="PS51918">
    <property type="entry name" value="RADICAL_SAM"/>
    <property type="match status" value="1"/>
</dbReference>
<keyword evidence="6" id="KW-1185">Reference proteome</keyword>
<accession>A0ABM9ZBA8</accession>
<dbReference type="SUPFAM" id="SSF102114">
    <property type="entry name" value="Radical SAM enzymes"/>
    <property type="match status" value="1"/>
</dbReference>
<dbReference type="RefSeq" id="WP_006173780.1">
    <property type="nucleotide sequence ID" value="NZ_DS999670.1"/>
</dbReference>
<protein>
    <submittedName>
        <fullName evidence="5">Radical SAM domain-containing protein</fullName>
    </submittedName>
</protein>
<dbReference type="NCBIfam" id="NF033668">
    <property type="entry name" value="rSAM_PA0069"/>
    <property type="match status" value="1"/>
</dbReference>
<feature type="domain" description="Radical SAM core" evidence="4">
    <location>
        <begin position="92"/>
        <end position="333"/>
    </location>
</feature>
<gene>
    <name evidence="5" type="ORF">BAIG_01322</name>
</gene>
<dbReference type="Gene3D" id="3.80.30.30">
    <property type="match status" value="1"/>
</dbReference>
<evidence type="ECO:0000256" key="2">
    <source>
        <dbReference type="ARBA" id="ARBA00023004"/>
    </source>
</evidence>
<evidence type="ECO:0000259" key="4">
    <source>
        <dbReference type="PROSITE" id="PS51918"/>
    </source>
</evidence>
<reference evidence="5 6" key="1">
    <citation type="submission" date="2008-12" db="EMBL/GenBank/DDBJ databases">
        <title>The Genome Sequence of Brucella ceti M644/93/1.</title>
        <authorList>
            <consortium name="The Broad Institute Genome Sequencing Platform"/>
            <person name="Ward D."/>
            <person name="Young S.K."/>
            <person name="Kodira C.D."/>
            <person name="Zeng Q."/>
            <person name="Koehrsen M."/>
            <person name="Alvarado L."/>
            <person name="Berlin A."/>
            <person name="Borenstein D."/>
            <person name="Chen Z."/>
            <person name="Engels R."/>
            <person name="Freedman E."/>
            <person name="Gellesch M."/>
            <person name="Goldberg J."/>
            <person name="Griggs A."/>
            <person name="Gujja S."/>
            <person name="Heiman D."/>
            <person name="Hepburn T."/>
            <person name="Howarth C."/>
            <person name="Jen D."/>
            <person name="Larson L."/>
            <person name="Lewis B."/>
            <person name="Mehta T."/>
            <person name="Park D."/>
            <person name="Pearson M."/>
            <person name="Roberts A."/>
            <person name="Saif S."/>
            <person name="Shea T."/>
            <person name="Shenoy N."/>
            <person name="Sisk P."/>
            <person name="Stolte C."/>
            <person name="Sykes S."/>
            <person name="Walk T."/>
            <person name="White J."/>
            <person name="Yandava C."/>
            <person name="Whatmore A.M."/>
            <person name="Perrett L.L."/>
            <person name="O'Callaghan D."/>
            <person name="Nusbaum C."/>
            <person name="Galagan J."/>
            <person name="Birren B."/>
        </authorList>
    </citation>
    <scope>NUCLEOTIDE SEQUENCE [LARGE SCALE GENOMIC DNA]</scope>
    <source>
        <strain evidence="5 6">M644/93/1</strain>
    </source>
</reference>
<sequence>MAVIHQAEIIGQADRLAFGAGRAEHANAVIGEAGLRIDHARRRGRGAGINPSGRFEPTVRQEFDDGWATLEELPAFKTDVQIEKPRTIITRNDSPDISFDRSINPYRGCEHGCIYCFARPTHSYMGLSAGLDFETRLFAKPDAPRLLERELARPGYQPKTIAIGTNTDPYQPVEKKWRIMREILEELEAANHPVGIVTKSALVVRDIDILSRMAEKGLAKVALSVTTLDAHLARTMEPRASTPSLRLQAIRRLTDAGIPASVMMGPVIPGINDHEIERILDAAYAQGAREAGYVLLRLPLEVAPLFKDWLLRNYPDRYRHVMSLVRSMRDGKDYDAEWGKRMRGTGPYAWQIGRRFEIAARKLGFNTQRLRLRTDLFEPIQKGGKQLSLF</sequence>
<keyword evidence="3" id="KW-0411">Iron-sulfur</keyword>
<dbReference type="Pfam" id="PF04055">
    <property type="entry name" value="Radical_SAM"/>
    <property type="match status" value="1"/>
</dbReference>
<evidence type="ECO:0000313" key="5">
    <source>
        <dbReference type="EMBL" id="EEX96934.1"/>
    </source>
</evidence>
<evidence type="ECO:0000256" key="1">
    <source>
        <dbReference type="ARBA" id="ARBA00022723"/>
    </source>
</evidence>
<dbReference type="InterPro" id="IPR007197">
    <property type="entry name" value="rSAM"/>
</dbReference>
<dbReference type="InterPro" id="IPR006638">
    <property type="entry name" value="Elp3/MiaA/NifB-like_rSAM"/>
</dbReference>
<keyword evidence="1" id="KW-0479">Metal-binding</keyword>
<dbReference type="GeneID" id="99644386"/>
<dbReference type="InterPro" id="IPR040086">
    <property type="entry name" value="MJ0683-like"/>
</dbReference>
<evidence type="ECO:0000313" key="6">
    <source>
        <dbReference type="Proteomes" id="UP000003990"/>
    </source>
</evidence>
<dbReference type="SMART" id="SM00729">
    <property type="entry name" value="Elp3"/>
    <property type="match status" value="1"/>
</dbReference>
<organism evidence="5 6">
    <name type="scientific">Brucella ceti M644/93/1</name>
    <dbReference type="NCBI Taxonomy" id="520459"/>
    <lineage>
        <taxon>Bacteria</taxon>
        <taxon>Pseudomonadati</taxon>
        <taxon>Pseudomonadota</taxon>
        <taxon>Alphaproteobacteria</taxon>
        <taxon>Hyphomicrobiales</taxon>
        <taxon>Brucellaceae</taxon>
        <taxon>Brucella/Ochrobactrum group</taxon>
        <taxon>Brucella</taxon>
    </lineage>
</organism>
<dbReference type="SFLD" id="SFLDG01084">
    <property type="entry name" value="Uncharacterised_Radical_SAM_Su"/>
    <property type="match status" value="1"/>
</dbReference>
<dbReference type="CDD" id="cd01335">
    <property type="entry name" value="Radical_SAM"/>
    <property type="match status" value="1"/>
</dbReference>
<dbReference type="InterPro" id="IPR058240">
    <property type="entry name" value="rSAM_sf"/>
</dbReference>
<keyword evidence="2" id="KW-0408">Iron</keyword>
<dbReference type="EMBL" id="DS999670">
    <property type="protein sequence ID" value="EEX96934.1"/>
    <property type="molecule type" value="Genomic_DNA"/>
</dbReference>
<dbReference type="PANTHER" id="PTHR43432:SF3">
    <property type="entry name" value="SLR0285 PROTEIN"/>
    <property type="match status" value="1"/>
</dbReference>
<evidence type="ECO:0000256" key="3">
    <source>
        <dbReference type="ARBA" id="ARBA00023014"/>
    </source>
</evidence>
<proteinExistence type="predicted"/>